<protein>
    <submittedName>
        <fullName evidence="1">Glycosyl hydrolase family 2 protein</fullName>
    </submittedName>
</protein>
<evidence type="ECO:0000313" key="1">
    <source>
        <dbReference type="EMBL" id="AEQ20323.1"/>
    </source>
</evidence>
<dbReference type="EMBL" id="JF429405">
    <property type="protein sequence ID" value="AEQ20323.1"/>
    <property type="molecule type" value="Genomic_DNA"/>
</dbReference>
<dbReference type="Gene3D" id="3.40.50.880">
    <property type="match status" value="1"/>
</dbReference>
<dbReference type="PANTHER" id="PTHR36848:SF2">
    <property type="entry name" value="SECRETED PROTEIN"/>
    <property type="match status" value="1"/>
</dbReference>
<reference evidence="1" key="2">
    <citation type="journal article" date="2011" name="J. Bacteriol.">
        <title>Long-chain N-acyl amino acid synthases are linked to the putative PEP-CTERM/exosortase protein-sorting system in Gram-negative bacteria.</title>
        <authorList>
            <person name="Craig J.W."/>
            <person name="Cherry M.A."/>
            <person name="Brady S.F."/>
        </authorList>
    </citation>
    <scope>NUCLEOTIDE SEQUENCE</scope>
</reference>
<proteinExistence type="predicted"/>
<dbReference type="SUPFAM" id="SSF49785">
    <property type="entry name" value="Galactose-binding domain-like"/>
    <property type="match status" value="1"/>
</dbReference>
<dbReference type="InterPro" id="IPR053161">
    <property type="entry name" value="Ulvan_degrading_GH"/>
</dbReference>
<dbReference type="AlphaFoldDB" id="G4WV71"/>
<organism evidence="1">
    <name type="scientific">uncultured bacterium CSLG10</name>
    <dbReference type="NCBI Taxonomy" id="1091576"/>
    <lineage>
        <taxon>Bacteria</taxon>
        <taxon>environmental samples</taxon>
    </lineage>
</organism>
<dbReference type="InterPro" id="IPR008979">
    <property type="entry name" value="Galactose-bd-like_sf"/>
</dbReference>
<dbReference type="InterPro" id="IPR029062">
    <property type="entry name" value="Class_I_gatase-like"/>
</dbReference>
<dbReference type="Pfam" id="PF17132">
    <property type="entry name" value="Glyco_hydro_106"/>
    <property type="match status" value="2"/>
</dbReference>
<sequence length="849" mass="94479">MRSVIKYGLITLLAILIARAQSPSIVELRRAFEHPPDDARIMMRWWWFGPAVTKPELEREMTRMKEGGIGGFEVQPVYPLTLEGNLRYLSPEFLDALRFTGERARELGLRMDLTLGSGWPYGGPHIPIAKAAGRLRVARTAPKLADGEALVAQVDGLFFVSSRTRQTVKRPAVGAEGFVLDHYDRSALDVHLKTVGEPMLQALSNTPPYAIFSDSLEVYNTDWTPDFLQEFQKRRGYDLTPYLPALAGDIGERTAAVRHDWARTLTELLDQHYLVPLSEWAHSHNTKLRSQTYGSPPASLSSNALVDLPEGEGSDWRQFSMTRWASSASHLYGRPVTSSETWTWLNSPAFRATPLDMKAEADRHFLEGINQLIGHGWPYSPPSAGEPGWSFYAAAVFNEHNPWWIVMPDVSAYLQRISFLLRQGRPSNDIALYLPTDDAWASFTLGNASLSQAIGKLLGTSLIPRILDAGYDFDFIDDEAIARVGLLQPVLILPNMERIPWSTYQKIEEYARRGGIVVAVGRAPSLAPGLREAETETPRIRELSRMLFASKGARGRLVQDESQLSEALHRAMAPDAVLPSEVGFVHRKLDSADIYFLANTSNRQVRGAATFRDSRRTSQWWDPFSGKTATAGGPRVELDLAPYESRVLVFSDESSPLRDENKRPATRAAPTPIDISSGWAVTFPNSPALAMPRLQSWTDLPDRKYFSGSAAYERTVDIDRSLLAAGREVYLNFGEGTPVTTVGRRSGNGMRAMLEGPVREAAVVYVNGKRAGSVWRPPYEISVRDLLHAGQNTLRVVVANLAINQLAKGPLPDYRELNARFGERFQPQDMANLQPVPSGLLGPIRLIPR</sequence>
<dbReference type="PANTHER" id="PTHR36848">
    <property type="entry name" value="DNA-BINDING PROTEIN (PUTATIVE SECRETED PROTEIN)-RELATED"/>
    <property type="match status" value="1"/>
</dbReference>
<dbReference type="GO" id="GO:0016787">
    <property type="term" value="F:hydrolase activity"/>
    <property type="evidence" value="ECO:0007669"/>
    <property type="project" value="UniProtKB-KW"/>
</dbReference>
<accession>G4WV71</accession>
<reference evidence="1" key="1">
    <citation type="journal article" date="2004" name="Appl. Environ. Microbiol.">
        <title>Long-chain N-acyltyrosine synthases from environmental DNA.</title>
        <authorList>
            <person name="Brady S.F."/>
            <person name="Chao C.J."/>
            <person name="Clardy J."/>
        </authorList>
    </citation>
    <scope>NUCLEOTIDE SEQUENCE</scope>
</reference>
<dbReference type="CDD" id="cd03143">
    <property type="entry name" value="A4_beta-galactosidase_middle_domain"/>
    <property type="match status" value="1"/>
</dbReference>
<name>G4WV71_9BACT</name>
<keyword evidence="1" id="KW-0378">Hydrolase</keyword>
<dbReference type="Gene3D" id="2.60.120.260">
    <property type="entry name" value="Galactose-binding domain-like"/>
    <property type="match status" value="1"/>
</dbReference>